<gene>
    <name evidence="1" type="ORF">AU14_16685</name>
</gene>
<dbReference type="Proteomes" id="UP000061489">
    <property type="component" value="Chromosome"/>
</dbReference>
<evidence type="ECO:0000313" key="2">
    <source>
        <dbReference type="Proteomes" id="UP000061489"/>
    </source>
</evidence>
<dbReference type="RefSeq" id="WP_041342481.1">
    <property type="nucleotide sequence ID" value="NZ_CP007151.1"/>
</dbReference>
<evidence type="ECO:0000313" key="1">
    <source>
        <dbReference type="EMBL" id="AHI29614.1"/>
    </source>
</evidence>
<dbReference type="EMBL" id="CP007151">
    <property type="protein sequence ID" value="AHI29614.1"/>
    <property type="molecule type" value="Genomic_DNA"/>
</dbReference>
<dbReference type="OrthoDB" id="6345267at2"/>
<protein>
    <recommendedName>
        <fullName evidence="3">Clp R domain-containing protein</fullName>
    </recommendedName>
</protein>
<accession>W5YL55</accession>
<sequence length="467" mass="50954">MDDWQGCLAPECQAALVKARDSVGERGGAVITVEDFLLALLDTCPDIPRFLRGCGIDLDELVRTVQCEQPIVTEVGAEGALSSQLVDWFACSRELSDAPWLEWNLLLSVLTTGMERLRDKAYVAVLELVPHWPCESIDTVPAGIASNTGAPLVATNAQWVELAEDVAITVSASSSSLLWIRAESGAGKSSWLPIMLAAVNRDYLELDLRREAEVMANDLPALAASDQTSPREWPLLVLDNTSPSDLMLMMERPGSLASELVSNWRGPILLLGPERAEDDQCFLERRLGRALEIVDLPDSDAVQREAILTAHQPDIEKRWKVELSGPVLRFAAQCANNRITTPGAMLEWVERAAARLDLFARCGPMGRVALAGAADTLHRQNLVALARAEAPPPIAETLGDIERRQAALERTWCERKAAGTLRRLSVADLQRELERWLAADTGPVHYVLHCNQQDGDSAGAGSGNIHS</sequence>
<dbReference type="STRING" id="1420916.AU14_16685"/>
<name>W5YL55_9GAMM</name>
<dbReference type="HOGENOM" id="CLU_603826_0_0_6"/>
<dbReference type="InterPro" id="IPR036628">
    <property type="entry name" value="Clp_N_dom_sf"/>
</dbReference>
<dbReference type="KEGG" id="msx:AU14_16685"/>
<dbReference type="Gene3D" id="1.10.1780.10">
    <property type="entry name" value="Clp, N-terminal domain"/>
    <property type="match status" value="1"/>
</dbReference>
<dbReference type="AlphaFoldDB" id="W5YL55"/>
<reference evidence="1 2" key="1">
    <citation type="journal article" date="2014" name="Genome Announc.">
        <title>Draft Genome Sequences of Marinobacter similis A3d10T and Marinobacter salarius R9SW1T.</title>
        <authorList>
            <person name="Ivanova E.P."/>
            <person name="Ng H.J."/>
            <person name="Webb H.K."/>
            <person name="Feng G."/>
            <person name="Oshima K."/>
            <person name="Hattori M."/>
            <person name="Ohkuma M."/>
            <person name="Sergeev A.F."/>
            <person name="Mikhailov V.V."/>
            <person name="Crawford R.J."/>
            <person name="Sawabe T."/>
        </authorList>
    </citation>
    <scope>NUCLEOTIDE SEQUENCE [LARGE SCALE GENOMIC DNA]</scope>
    <source>
        <strain evidence="1 2">A3d10</strain>
    </source>
</reference>
<organism evidence="1 2">
    <name type="scientific">Marinobacter similis</name>
    <dbReference type="NCBI Taxonomy" id="1420916"/>
    <lineage>
        <taxon>Bacteria</taxon>
        <taxon>Pseudomonadati</taxon>
        <taxon>Pseudomonadota</taxon>
        <taxon>Gammaproteobacteria</taxon>
        <taxon>Pseudomonadales</taxon>
        <taxon>Marinobacteraceae</taxon>
        <taxon>Marinobacter</taxon>
    </lineage>
</organism>
<proteinExistence type="predicted"/>
<keyword evidence="2" id="KW-1185">Reference proteome</keyword>
<evidence type="ECO:0008006" key="3">
    <source>
        <dbReference type="Google" id="ProtNLM"/>
    </source>
</evidence>